<gene>
    <name evidence="1" type="ORF">GCM10008986_18050</name>
</gene>
<dbReference type="Proteomes" id="UP001500880">
    <property type="component" value="Unassembled WGS sequence"/>
</dbReference>
<comment type="caution">
    <text evidence="1">The sequence shown here is derived from an EMBL/GenBank/DDBJ whole genome shotgun (WGS) entry which is preliminary data.</text>
</comment>
<evidence type="ECO:0008006" key="3">
    <source>
        <dbReference type="Google" id="ProtNLM"/>
    </source>
</evidence>
<dbReference type="InterPro" id="IPR012347">
    <property type="entry name" value="Ferritin-like"/>
</dbReference>
<organism evidence="1 2">
    <name type="scientific">Salinibacillus aidingensis</name>
    <dbReference type="NCBI Taxonomy" id="237684"/>
    <lineage>
        <taxon>Bacteria</taxon>
        <taxon>Bacillati</taxon>
        <taxon>Bacillota</taxon>
        <taxon>Bacilli</taxon>
        <taxon>Bacillales</taxon>
        <taxon>Bacillaceae</taxon>
        <taxon>Salinibacillus</taxon>
    </lineage>
</organism>
<dbReference type="InterPro" id="IPR021617">
    <property type="entry name" value="DUF3231"/>
</dbReference>
<evidence type="ECO:0000313" key="2">
    <source>
        <dbReference type="Proteomes" id="UP001500880"/>
    </source>
</evidence>
<proteinExistence type="predicted"/>
<protein>
    <recommendedName>
        <fullName evidence="3">DUF3231 family protein</fullName>
    </recommendedName>
</protein>
<keyword evidence="2" id="KW-1185">Reference proteome</keyword>
<name>A0ABN1B804_9BACI</name>
<dbReference type="Pfam" id="PF11553">
    <property type="entry name" value="DUF3231"/>
    <property type="match status" value="2"/>
</dbReference>
<accession>A0ABN1B804</accession>
<dbReference type="RefSeq" id="WP_343839930.1">
    <property type="nucleotide sequence ID" value="NZ_BAAADO010000003.1"/>
</dbReference>
<dbReference type="Gene3D" id="1.20.1260.10">
    <property type="match status" value="2"/>
</dbReference>
<evidence type="ECO:0000313" key="1">
    <source>
        <dbReference type="EMBL" id="GAA0492183.1"/>
    </source>
</evidence>
<sequence>MRKRSTEENQNLTPTEMGKMWATYTGNTMAICVLKYYLRHVEDPDIKKVLQHALRLSEQIVNQIQIFYKESHFPVPKGFTEDDVNLDAPRLFEDVFYLYYLQYTGKAGLSIYNAGIPLLTRTDIRDFFIQTLDSTIKLISEVNDVLQKKGFLINPPVSSPPDQVDFVHRQSFLNGMFGDIRPLHGLETAHIYDNINNDMTSKALLIGFSQTANREKVRRYFLRGKNINDRHIGTYKKKLEEEKIPTPKSIDHLVTNSTTAPFSDKLMLYHKIDMFSMKVRTYANGASLNGRRDIGGMYAKFLLDVSLFVEDGANIMIDHGWMEQPPLTDYTKRDQSE</sequence>
<dbReference type="EMBL" id="BAAADO010000003">
    <property type="protein sequence ID" value="GAA0492183.1"/>
    <property type="molecule type" value="Genomic_DNA"/>
</dbReference>
<reference evidence="1 2" key="1">
    <citation type="journal article" date="2019" name="Int. J. Syst. Evol. Microbiol.">
        <title>The Global Catalogue of Microorganisms (GCM) 10K type strain sequencing project: providing services to taxonomists for standard genome sequencing and annotation.</title>
        <authorList>
            <consortium name="The Broad Institute Genomics Platform"/>
            <consortium name="The Broad Institute Genome Sequencing Center for Infectious Disease"/>
            <person name="Wu L."/>
            <person name="Ma J."/>
        </authorList>
    </citation>
    <scope>NUCLEOTIDE SEQUENCE [LARGE SCALE GENOMIC DNA]</scope>
    <source>
        <strain evidence="1 2">JCM 12389</strain>
    </source>
</reference>